<sequence>MSDQLSTEVEKILPEDIINALQSGYHVFRGEQEHFEDMVKHSSSLLRKISQRFTPVQIIVGIAVLASVAVIAVSKTAEAMQDNDNE</sequence>
<dbReference type="Proteomes" id="UP000198697">
    <property type="component" value="Unassembled WGS sequence"/>
</dbReference>
<dbReference type="RefSeq" id="WP_092767274.1">
    <property type="nucleotide sequence ID" value="NZ_FOHS01000001.1"/>
</dbReference>
<keyword evidence="3" id="KW-1185">Reference proteome</keyword>
<evidence type="ECO:0000313" key="3">
    <source>
        <dbReference type="Proteomes" id="UP000198697"/>
    </source>
</evidence>
<name>A0A1H9YXA1_9BACT</name>
<protein>
    <submittedName>
        <fullName evidence="2">Recombination associated protein RdgC</fullName>
    </submittedName>
</protein>
<keyword evidence="1" id="KW-0472">Membrane</keyword>
<gene>
    <name evidence="2" type="ORF">SAMN04487998_0128</name>
</gene>
<evidence type="ECO:0000256" key="1">
    <source>
        <dbReference type="SAM" id="Phobius"/>
    </source>
</evidence>
<organism evidence="2 3">
    <name type="scientific">Hymenobacter actinosclerus</name>
    <dbReference type="NCBI Taxonomy" id="82805"/>
    <lineage>
        <taxon>Bacteria</taxon>
        <taxon>Pseudomonadati</taxon>
        <taxon>Bacteroidota</taxon>
        <taxon>Cytophagia</taxon>
        <taxon>Cytophagales</taxon>
        <taxon>Hymenobacteraceae</taxon>
        <taxon>Hymenobacter</taxon>
    </lineage>
</organism>
<evidence type="ECO:0000313" key="2">
    <source>
        <dbReference type="EMBL" id="SES73791.1"/>
    </source>
</evidence>
<dbReference type="OrthoDB" id="853992at2"/>
<dbReference type="AlphaFoldDB" id="A0A1H9YXA1"/>
<dbReference type="EMBL" id="FOHS01000001">
    <property type="protein sequence ID" value="SES73791.1"/>
    <property type="molecule type" value="Genomic_DNA"/>
</dbReference>
<proteinExistence type="predicted"/>
<accession>A0A1H9YXA1</accession>
<reference evidence="3" key="1">
    <citation type="submission" date="2016-10" db="EMBL/GenBank/DDBJ databases">
        <authorList>
            <person name="Varghese N."/>
            <person name="Submissions S."/>
        </authorList>
    </citation>
    <scope>NUCLEOTIDE SEQUENCE [LARGE SCALE GENOMIC DNA]</scope>
    <source>
        <strain evidence="3">DSM 15310</strain>
    </source>
</reference>
<feature type="transmembrane region" description="Helical" evidence="1">
    <location>
        <begin position="53"/>
        <end position="73"/>
    </location>
</feature>
<keyword evidence="1" id="KW-1133">Transmembrane helix</keyword>
<keyword evidence="1" id="KW-0812">Transmembrane</keyword>